<dbReference type="EMBL" id="BAAAYN010000079">
    <property type="protein sequence ID" value="GAA3398198.1"/>
    <property type="molecule type" value="Genomic_DNA"/>
</dbReference>
<proteinExistence type="predicted"/>
<keyword evidence="2" id="KW-0812">Transmembrane</keyword>
<evidence type="ECO:0000313" key="3">
    <source>
        <dbReference type="EMBL" id="GAA3398198.1"/>
    </source>
</evidence>
<accession>A0ABP6TCH8</accession>
<protein>
    <submittedName>
        <fullName evidence="3">Uncharacterized protein</fullName>
    </submittedName>
</protein>
<organism evidence="3 4">
    <name type="scientific">Cryptosporangium minutisporangium</name>
    <dbReference type="NCBI Taxonomy" id="113569"/>
    <lineage>
        <taxon>Bacteria</taxon>
        <taxon>Bacillati</taxon>
        <taxon>Actinomycetota</taxon>
        <taxon>Actinomycetes</taxon>
        <taxon>Cryptosporangiales</taxon>
        <taxon>Cryptosporangiaceae</taxon>
        <taxon>Cryptosporangium</taxon>
    </lineage>
</organism>
<feature type="coiled-coil region" evidence="1">
    <location>
        <begin position="53"/>
        <end position="80"/>
    </location>
</feature>
<evidence type="ECO:0000256" key="1">
    <source>
        <dbReference type="SAM" id="Coils"/>
    </source>
</evidence>
<keyword evidence="4" id="KW-1185">Reference proteome</keyword>
<evidence type="ECO:0000256" key="2">
    <source>
        <dbReference type="SAM" id="Phobius"/>
    </source>
</evidence>
<comment type="caution">
    <text evidence="3">The sequence shown here is derived from an EMBL/GenBank/DDBJ whole genome shotgun (WGS) entry which is preliminary data.</text>
</comment>
<gene>
    <name evidence="3" type="ORF">GCM10020369_80940</name>
</gene>
<keyword evidence="1" id="KW-0175">Coiled coil</keyword>
<dbReference type="Proteomes" id="UP001501676">
    <property type="component" value="Unassembled WGS sequence"/>
</dbReference>
<keyword evidence="2" id="KW-0472">Membrane</keyword>
<keyword evidence="2" id="KW-1133">Transmembrane helix</keyword>
<feature type="transmembrane region" description="Helical" evidence="2">
    <location>
        <begin position="6"/>
        <end position="28"/>
    </location>
</feature>
<dbReference type="RefSeq" id="WP_345733645.1">
    <property type="nucleotide sequence ID" value="NZ_BAAAYN010000079.1"/>
</dbReference>
<sequence length="85" mass="9639">MDGHEMAEVVGTVGIFTFITVVVWQLFATWRAKAALVREAEYRELAARLVTGQEESNRQLADLSGQLSDLRTRMTQLERVLTEVE</sequence>
<evidence type="ECO:0000313" key="4">
    <source>
        <dbReference type="Proteomes" id="UP001501676"/>
    </source>
</evidence>
<reference evidence="4" key="1">
    <citation type="journal article" date="2019" name="Int. J. Syst. Evol. Microbiol.">
        <title>The Global Catalogue of Microorganisms (GCM) 10K type strain sequencing project: providing services to taxonomists for standard genome sequencing and annotation.</title>
        <authorList>
            <consortium name="The Broad Institute Genomics Platform"/>
            <consortium name="The Broad Institute Genome Sequencing Center for Infectious Disease"/>
            <person name="Wu L."/>
            <person name="Ma J."/>
        </authorList>
    </citation>
    <scope>NUCLEOTIDE SEQUENCE [LARGE SCALE GENOMIC DNA]</scope>
    <source>
        <strain evidence="4">JCM 9458</strain>
    </source>
</reference>
<name>A0ABP6TCH8_9ACTN</name>